<gene>
    <name evidence="1" type="ORF">QFC24_000669</name>
</gene>
<sequence>MRSYRLLREEERKMLQAAEEMKARYAAEEMEKRAKRTQITTATLNDLGYRRKPAANIGTSRGKATSLLGKVREKTVQDRKFRAPPSIQAIPRSTIESLVFPTSGPFATLGAFEPTSRPKTGVGSSKRPDLPAPAFLNPNHVIQQTISQASAANNMAKQNGIVASTSKVVKRAATPDESDEDEVVFVAASSKPKPNSTSPKTTPVRKRKKPPDDADISEDPPQPVNMDFFSVPMTSASGSRQLVRKISTPQRGTVDQRVLVSASRPGSSMEQQQGNMAPGRSASGSGLSGEGVQRSVQSPLFVPKRRKVY</sequence>
<evidence type="ECO:0000313" key="1">
    <source>
        <dbReference type="EMBL" id="KAJ9128376.1"/>
    </source>
</evidence>
<proteinExistence type="predicted"/>
<protein>
    <submittedName>
        <fullName evidence="1">Uncharacterized protein</fullName>
    </submittedName>
</protein>
<comment type="caution">
    <text evidence="1">The sequence shown here is derived from an EMBL/GenBank/DDBJ whole genome shotgun (WGS) entry which is preliminary data.</text>
</comment>
<accession>A0ACC2XXB7</accession>
<dbReference type="EMBL" id="JASBWV010000001">
    <property type="protein sequence ID" value="KAJ9128376.1"/>
    <property type="molecule type" value="Genomic_DNA"/>
</dbReference>
<keyword evidence="2" id="KW-1185">Reference proteome</keyword>
<organism evidence="1 2">
    <name type="scientific">Naganishia onofrii</name>
    <dbReference type="NCBI Taxonomy" id="1851511"/>
    <lineage>
        <taxon>Eukaryota</taxon>
        <taxon>Fungi</taxon>
        <taxon>Dikarya</taxon>
        <taxon>Basidiomycota</taxon>
        <taxon>Agaricomycotina</taxon>
        <taxon>Tremellomycetes</taxon>
        <taxon>Filobasidiales</taxon>
        <taxon>Filobasidiaceae</taxon>
        <taxon>Naganishia</taxon>
    </lineage>
</organism>
<name>A0ACC2XXB7_9TREE</name>
<dbReference type="Proteomes" id="UP001234202">
    <property type="component" value="Unassembled WGS sequence"/>
</dbReference>
<evidence type="ECO:0000313" key="2">
    <source>
        <dbReference type="Proteomes" id="UP001234202"/>
    </source>
</evidence>
<reference evidence="1" key="1">
    <citation type="submission" date="2023-04" db="EMBL/GenBank/DDBJ databases">
        <title>Draft Genome sequencing of Naganishia species isolated from polar environments using Oxford Nanopore Technology.</title>
        <authorList>
            <person name="Leo P."/>
            <person name="Venkateswaran K."/>
        </authorList>
    </citation>
    <scope>NUCLEOTIDE SEQUENCE</scope>
    <source>
        <strain evidence="1">DBVPG 5303</strain>
    </source>
</reference>